<dbReference type="PANTHER" id="PTHR23335:SF35">
    <property type="entry name" value="OS01G0923600 PROTEIN"/>
    <property type="match status" value="1"/>
</dbReference>
<dbReference type="PROSITE" id="PS51437">
    <property type="entry name" value="CG_1"/>
    <property type="match status" value="1"/>
</dbReference>
<dbReference type="SUPFAM" id="SSF48403">
    <property type="entry name" value="Ankyrin repeat"/>
    <property type="match status" value="1"/>
</dbReference>
<evidence type="ECO:0000256" key="2">
    <source>
        <dbReference type="ARBA" id="ARBA00008267"/>
    </source>
</evidence>
<evidence type="ECO:0000313" key="10">
    <source>
        <dbReference type="EMBL" id="KAG6487736.1"/>
    </source>
</evidence>
<dbReference type="GO" id="GO:0005634">
    <property type="term" value="C:nucleus"/>
    <property type="evidence" value="ECO:0007669"/>
    <property type="project" value="UniProtKB-SubCell"/>
</dbReference>
<dbReference type="Gene3D" id="2.60.40.10">
    <property type="entry name" value="Immunoglobulins"/>
    <property type="match status" value="1"/>
</dbReference>
<dbReference type="InterPro" id="IPR002909">
    <property type="entry name" value="IPT_dom"/>
</dbReference>
<dbReference type="Pfam" id="PF12796">
    <property type="entry name" value="Ank_2"/>
    <property type="match status" value="1"/>
</dbReference>
<keyword evidence="4" id="KW-0010">Activator</keyword>
<feature type="region of interest" description="Disordered" evidence="8">
    <location>
        <begin position="56"/>
        <end position="76"/>
    </location>
</feature>
<protein>
    <recommendedName>
        <fullName evidence="9">CG-1 domain-containing protein</fullName>
    </recommendedName>
</protein>
<reference evidence="10 11" key="1">
    <citation type="submission" date="2020-08" db="EMBL/GenBank/DDBJ databases">
        <title>Plant Genome Project.</title>
        <authorList>
            <person name="Zhang R.-G."/>
        </authorList>
    </citation>
    <scope>NUCLEOTIDE SEQUENCE [LARGE SCALE GENOMIC DNA]</scope>
    <source>
        <tissue evidence="10">Rhizome</tissue>
    </source>
</reference>
<dbReference type="InterPro" id="IPR027417">
    <property type="entry name" value="P-loop_NTPase"/>
</dbReference>
<accession>A0A8J5FXY4</accession>
<feature type="domain" description="CG-1" evidence="9">
    <location>
        <begin position="1"/>
        <end position="23"/>
    </location>
</feature>
<dbReference type="InterPro" id="IPR013783">
    <property type="entry name" value="Ig-like_fold"/>
</dbReference>
<dbReference type="EMBL" id="JACMSC010000015">
    <property type="protein sequence ID" value="KAG6487736.1"/>
    <property type="molecule type" value="Genomic_DNA"/>
</dbReference>
<evidence type="ECO:0000256" key="1">
    <source>
        <dbReference type="ARBA" id="ARBA00004123"/>
    </source>
</evidence>
<dbReference type="PROSITE" id="PS50088">
    <property type="entry name" value="ANK_REPEAT"/>
    <property type="match status" value="1"/>
</dbReference>
<comment type="caution">
    <text evidence="10">The sequence shown here is derived from an EMBL/GenBank/DDBJ whole genome shotgun (WGS) entry which is preliminary data.</text>
</comment>
<dbReference type="SMART" id="SM00248">
    <property type="entry name" value="ANK"/>
    <property type="match status" value="2"/>
</dbReference>
<gene>
    <name evidence="10" type="ORF">ZIOFF_056336</name>
</gene>
<dbReference type="Gene3D" id="1.25.40.20">
    <property type="entry name" value="Ankyrin repeat-containing domain"/>
    <property type="match status" value="1"/>
</dbReference>
<dbReference type="PROSITE" id="PS50096">
    <property type="entry name" value="IQ"/>
    <property type="match status" value="3"/>
</dbReference>
<comment type="subcellular location">
    <subcellularLocation>
        <location evidence="1">Nucleus</location>
    </subcellularLocation>
</comment>
<dbReference type="InterPro" id="IPR036770">
    <property type="entry name" value="Ankyrin_rpt-contain_sf"/>
</dbReference>
<dbReference type="Gene3D" id="1.20.5.190">
    <property type="match status" value="1"/>
</dbReference>
<evidence type="ECO:0000256" key="4">
    <source>
        <dbReference type="ARBA" id="ARBA00023159"/>
    </source>
</evidence>
<dbReference type="PROSITE" id="PS50297">
    <property type="entry name" value="ANK_REP_REGION"/>
    <property type="match status" value="1"/>
</dbReference>
<dbReference type="PANTHER" id="PTHR23335">
    <property type="entry name" value="CALMODULIN-BINDING TRANSCRIPTION ACTIVATOR CAMTA"/>
    <property type="match status" value="1"/>
</dbReference>
<feature type="repeat" description="ANK" evidence="7">
    <location>
        <begin position="471"/>
        <end position="503"/>
    </location>
</feature>
<dbReference type="InterPro" id="IPR014756">
    <property type="entry name" value="Ig_E-set"/>
</dbReference>
<evidence type="ECO:0000256" key="7">
    <source>
        <dbReference type="PROSITE-ProRule" id="PRU00023"/>
    </source>
</evidence>
<evidence type="ECO:0000256" key="8">
    <source>
        <dbReference type="SAM" id="MobiDB-lite"/>
    </source>
</evidence>
<dbReference type="AlphaFoldDB" id="A0A8J5FXY4"/>
<evidence type="ECO:0000256" key="6">
    <source>
        <dbReference type="ARBA" id="ARBA00023242"/>
    </source>
</evidence>
<proteinExistence type="inferred from homology"/>
<sequence>MLHPAFEHIVLVHYREVVEGRCMPESILSCSNDSCPTLRYGDNICDSQENFSSHATGFNDTGQNSKSPGSAEEVSSQLARRHFKISHLNKMDRSESSNILSLSEFNQALRKLEQQLSLDSDDDGLAFTMETSLPLSQVEALKHPPKISNSYPEDGAQPNDISIGSVGLEWLHSPFLQSYISEADDDRDIYNLPTQGTANAISVGNGEFPSFFSDTWFDQGQFEAPVKTESSLGLAEGILFKIHEISPEWGLTTESTKVVIIGDFCCRPSEYTWNALFGDIEVPLEIVRDGVFRCLAPAHAAGKVKLCITTGNKQPCSEIHEFEFHDKLKNISSRNIAQKTAMRTSEELLLLFKFVQLLLSENFSTTILQESNVELEVSPLRKLKGSNDRLDPIIQKFVAGSVASKDIMDAILQELLKHNLYHWLSFRHETDKYQFSKREQCIIHMIAGLGFLWALHPILDSGIGINYRDSDGWTALHWAAYFGREQMVAALLAAGASARAITNPSEHDPEGKTPASLAAANGYKGLAGYLSEAALTTHLFSLTTEKNERSVESASKEIDCGVESISQRSAILDGGTEDQLSLKDSLAAARNAVQAAARIQAAFRSYSLRKKQQKAALCQDGDILFPPEMHKVSVVSRLHNTFQSFYGHKFDKAVLSIQKNFRRWKIRKQFLLLRKHVVKIQSHVRAHLARKMYKELLSSVNFLDKAIMRWHRRGVGLRGFHAKPESIDEKEEDDMIKVFRKQKVDLATDQALSSVLLVVQSPKAQLQYRRMLESYQQAKPTTSRWSNAKEAADNLSFEALADEIVLDGTGWNWEPPKLRPNRSCLWLKLGCPTGRLPATKAGSEALETSKLELQVALENKVTEFQEYHIGEGNDYVVRIFYGQRLPASPAESGMVRIRRLHEAKDNPESGTTWSRGRSGINNGMELGNNFLLTKTNDDAELGAMPSWERHGADCDVESGTTRS</sequence>
<keyword evidence="6" id="KW-0539">Nucleus</keyword>
<dbReference type="CDD" id="cd00102">
    <property type="entry name" value="IPT"/>
    <property type="match status" value="1"/>
</dbReference>
<dbReference type="SUPFAM" id="SSF52540">
    <property type="entry name" value="P-loop containing nucleoside triphosphate hydrolases"/>
    <property type="match status" value="1"/>
</dbReference>
<keyword evidence="3 7" id="KW-0040">ANK repeat</keyword>
<dbReference type="SUPFAM" id="SSF81296">
    <property type="entry name" value="E set domains"/>
    <property type="match status" value="1"/>
</dbReference>
<comment type="similarity">
    <text evidence="2">Belongs to the CAMTA family.</text>
</comment>
<keyword evidence="11" id="KW-1185">Reference proteome</keyword>
<dbReference type="InterPro" id="IPR000048">
    <property type="entry name" value="IQ_motif_EF-hand-BS"/>
</dbReference>
<dbReference type="Proteomes" id="UP000734854">
    <property type="component" value="Unassembled WGS sequence"/>
</dbReference>
<dbReference type="Pfam" id="PF00612">
    <property type="entry name" value="IQ"/>
    <property type="match status" value="2"/>
</dbReference>
<dbReference type="Pfam" id="PF01833">
    <property type="entry name" value="TIG"/>
    <property type="match status" value="1"/>
</dbReference>
<dbReference type="GO" id="GO:0003690">
    <property type="term" value="F:double-stranded DNA binding"/>
    <property type="evidence" value="ECO:0007669"/>
    <property type="project" value="TreeGrafter"/>
</dbReference>
<dbReference type="InterPro" id="IPR002110">
    <property type="entry name" value="Ankyrin_rpt"/>
</dbReference>
<keyword evidence="5" id="KW-0804">Transcription</keyword>
<dbReference type="GO" id="GO:0006357">
    <property type="term" value="P:regulation of transcription by RNA polymerase II"/>
    <property type="evidence" value="ECO:0007669"/>
    <property type="project" value="TreeGrafter"/>
</dbReference>
<evidence type="ECO:0000256" key="3">
    <source>
        <dbReference type="ARBA" id="ARBA00023043"/>
    </source>
</evidence>
<dbReference type="GO" id="GO:0003712">
    <property type="term" value="F:transcription coregulator activity"/>
    <property type="evidence" value="ECO:0007669"/>
    <property type="project" value="TreeGrafter"/>
</dbReference>
<evidence type="ECO:0000256" key="5">
    <source>
        <dbReference type="ARBA" id="ARBA00023163"/>
    </source>
</evidence>
<dbReference type="SMART" id="SM00015">
    <property type="entry name" value="IQ"/>
    <property type="match status" value="3"/>
</dbReference>
<dbReference type="InterPro" id="IPR005559">
    <property type="entry name" value="CG-1_dom"/>
</dbReference>
<evidence type="ECO:0000313" key="11">
    <source>
        <dbReference type="Proteomes" id="UP000734854"/>
    </source>
</evidence>
<organism evidence="10 11">
    <name type="scientific">Zingiber officinale</name>
    <name type="common">Ginger</name>
    <name type="synonym">Amomum zingiber</name>
    <dbReference type="NCBI Taxonomy" id="94328"/>
    <lineage>
        <taxon>Eukaryota</taxon>
        <taxon>Viridiplantae</taxon>
        <taxon>Streptophyta</taxon>
        <taxon>Embryophyta</taxon>
        <taxon>Tracheophyta</taxon>
        <taxon>Spermatophyta</taxon>
        <taxon>Magnoliopsida</taxon>
        <taxon>Liliopsida</taxon>
        <taxon>Zingiberales</taxon>
        <taxon>Zingiberaceae</taxon>
        <taxon>Zingiber</taxon>
    </lineage>
</organism>
<name>A0A8J5FXY4_ZINOF</name>
<evidence type="ECO:0000259" key="9">
    <source>
        <dbReference type="PROSITE" id="PS51437"/>
    </source>
</evidence>